<keyword evidence="7 11" id="KW-0406">Ion transport</keyword>
<keyword evidence="8 11" id="KW-0066">ATP synthesis</keyword>
<keyword evidence="14" id="KW-1185">Reference proteome</keyword>
<dbReference type="HAMAP" id="MF_00309">
    <property type="entry name" value="ATP_synth_A_arch"/>
    <property type="match status" value="1"/>
</dbReference>
<dbReference type="InterPro" id="IPR003593">
    <property type="entry name" value="AAA+_ATPase"/>
</dbReference>
<evidence type="ECO:0000259" key="12">
    <source>
        <dbReference type="SMART" id="SM00382"/>
    </source>
</evidence>
<keyword evidence="2" id="KW-0472">Membrane</keyword>
<dbReference type="PATRIC" id="fig|765912.4.peg.2220"/>
<dbReference type="CDD" id="cd18111">
    <property type="entry name" value="ATP-synt_V_A-type_alpha_C"/>
    <property type="match status" value="1"/>
</dbReference>
<dbReference type="InterPro" id="IPR020003">
    <property type="entry name" value="ATPase_a/bsu_AS"/>
</dbReference>
<comment type="catalytic activity">
    <reaction evidence="11">
        <text>ATP + H2O + 4 H(+)(in) = ADP + phosphate + 5 H(+)(out)</text>
        <dbReference type="Rhea" id="RHEA:57720"/>
        <dbReference type="ChEBI" id="CHEBI:15377"/>
        <dbReference type="ChEBI" id="CHEBI:15378"/>
        <dbReference type="ChEBI" id="CHEBI:30616"/>
        <dbReference type="ChEBI" id="CHEBI:43474"/>
        <dbReference type="ChEBI" id="CHEBI:456216"/>
        <dbReference type="EC" id="7.1.2.2"/>
    </reaction>
</comment>
<dbReference type="RefSeq" id="WP_015281144.1">
    <property type="nucleotide sequence ID" value="NC_019940.1"/>
</dbReference>
<dbReference type="GO" id="GO:0042777">
    <property type="term" value="P:proton motive force-driven plasma membrane ATP synthesis"/>
    <property type="evidence" value="ECO:0007669"/>
    <property type="project" value="UniProtKB-UniRule"/>
</dbReference>
<dbReference type="KEGG" id="tmb:Thimo_2264"/>
<dbReference type="Gene3D" id="1.10.1140.10">
    <property type="entry name" value="Bovine Mitochondrial F1-atpase, Atp Synthase Beta Chain, Chain D, domain 3"/>
    <property type="match status" value="1"/>
</dbReference>
<dbReference type="EMBL" id="CP003051">
    <property type="protein sequence ID" value="AGA91009.1"/>
    <property type="molecule type" value="Genomic_DNA"/>
</dbReference>
<dbReference type="InterPro" id="IPR022878">
    <property type="entry name" value="V-ATPase_asu"/>
</dbReference>
<feature type="domain" description="AAA+ ATPase" evidence="12">
    <location>
        <begin position="220"/>
        <end position="413"/>
    </location>
</feature>
<dbReference type="SMART" id="SM00382">
    <property type="entry name" value="AAA"/>
    <property type="match status" value="1"/>
</dbReference>
<sequence>MSTATTTWINGPVLRARPEGDFRLREAVAVGPQRLLGEVIRIARDEIVVQVYEDTSGLRPGSPVEGRGALLSVRLGPGLLGRIFDGLLRPLGDPDEPYVTPGLGDVVGQSFYFRPLCGPGDPLAAGQAIGEIGLVEGALQQCLAPPDLPAGTVVEVAGAGEYRDDEVICRVRTADGGRRHLTMCHEWPVRVPRPVRVRLPSEEPMVTGQRIIDCLFPIARGGTGAIPGGFGTGKTVLLETIAKWCDADVIVYVGCGERGNEMAGLLAEFAELVDPRSGRPLLERTVVIANTSNMPVSAREASIYTGITVAEYFRDQGLDVTLMADSTSRWAEALREVSGRLGELPGEAGYPAYLSSRLADFYERAARVRTLAGNQGAVTVLGAVSPPSGDFSEPVTNHTRRYVGCLWVLDARRAQARFYPAIHPLQSYSLAATGFARWWHEQGCTRWEGLRRRFLTLIEEQARLERMARIIGRDAMPERQRLTLLCAQLVEQAFLRQSAFSAVDRYATPARQAVMMRLIGRFIEGAEALLAQGIAPERLAETPIFRALMRMGEEIPDGDWDRFSELDQGLTAGLRELEGGAADAAGAETPPAEV</sequence>
<dbReference type="PROSITE" id="PS00152">
    <property type="entry name" value="ATPASE_ALPHA_BETA"/>
    <property type="match status" value="1"/>
</dbReference>
<dbReference type="NCBIfam" id="NF003220">
    <property type="entry name" value="PRK04192.1"/>
    <property type="match status" value="1"/>
</dbReference>
<dbReference type="GO" id="GO:0046961">
    <property type="term" value="F:proton-transporting ATPase activity, rotational mechanism"/>
    <property type="evidence" value="ECO:0007669"/>
    <property type="project" value="InterPro"/>
</dbReference>
<dbReference type="InterPro" id="IPR023366">
    <property type="entry name" value="ATP_synth_asu-like_sf"/>
</dbReference>
<proteinExistence type="inferred from homology"/>
<protein>
    <recommendedName>
        <fullName evidence="11">V-type ATP synthase alpha chain</fullName>
        <ecNumber evidence="11">7.1.2.2</ecNumber>
    </recommendedName>
    <alternativeName>
        <fullName evidence="11">V-ATPase subunit A</fullName>
    </alternativeName>
</protein>
<evidence type="ECO:0000256" key="1">
    <source>
        <dbReference type="ARBA" id="ARBA00022448"/>
    </source>
</evidence>
<dbReference type="Pfam" id="PF00006">
    <property type="entry name" value="ATP-synt_ab"/>
    <property type="match status" value="1"/>
</dbReference>
<dbReference type="EC" id="7.1.2.2" evidence="11"/>
<accession>L0H0A5</accession>
<evidence type="ECO:0000256" key="4">
    <source>
        <dbReference type="ARBA" id="ARBA00022781"/>
    </source>
</evidence>
<dbReference type="InterPro" id="IPR000194">
    <property type="entry name" value="ATPase_F1/V1/A1_a/bsu_nucl-bd"/>
</dbReference>
<keyword evidence="3 11" id="KW-0547">Nucleotide-binding</keyword>
<evidence type="ECO:0000313" key="14">
    <source>
        <dbReference type="Proteomes" id="UP000010816"/>
    </source>
</evidence>
<name>L0H0A5_9GAMM</name>
<dbReference type="SUPFAM" id="SSF47917">
    <property type="entry name" value="C-terminal domain of alpha and beta subunits of F1 ATP synthase"/>
    <property type="match status" value="1"/>
</dbReference>
<evidence type="ECO:0000256" key="3">
    <source>
        <dbReference type="ARBA" id="ARBA00022741"/>
    </source>
</evidence>
<comment type="similarity">
    <text evidence="9">Belongs to the ATPase alpha/beta chains family. T3SS ATPase subfamily.</text>
</comment>
<evidence type="ECO:0000256" key="7">
    <source>
        <dbReference type="ARBA" id="ARBA00023065"/>
    </source>
</evidence>
<dbReference type="OrthoDB" id="9801639at2"/>
<dbReference type="Gene3D" id="2.40.50.100">
    <property type="match status" value="1"/>
</dbReference>
<dbReference type="HOGENOM" id="CLU_008162_3_1_6"/>
<dbReference type="InterPro" id="IPR036121">
    <property type="entry name" value="ATPase_F1/V1/A1_a/bsu_N_sf"/>
</dbReference>
<dbReference type="STRING" id="765912.Thimo_2264"/>
<evidence type="ECO:0000256" key="9">
    <source>
        <dbReference type="ARBA" id="ARBA00024342"/>
    </source>
</evidence>
<dbReference type="Pfam" id="PF16886">
    <property type="entry name" value="ATP-synt_ab_Xtn"/>
    <property type="match status" value="1"/>
</dbReference>
<keyword evidence="5 11" id="KW-0067">ATP-binding</keyword>
<evidence type="ECO:0000313" key="13">
    <source>
        <dbReference type="EMBL" id="AGA91009.1"/>
    </source>
</evidence>
<dbReference type="GO" id="GO:0045259">
    <property type="term" value="C:proton-transporting ATP synthase complex"/>
    <property type="evidence" value="ECO:0007669"/>
    <property type="project" value="UniProtKB-ARBA"/>
</dbReference>
<keyword evidence="2" id="KW-1003">Cell membrane</keyword>
<evidence type="ECO:0000256" key="8">
    <source>
        <dbReference type="ARBA" id="ARBA00023310"/>
    </source>
</evidence>
<gene>
    <name evidence="11" type="primary">atpA</name>
    <name evidence="13" type="ORF">Thimo_2264</name>
</gene>
<dbReference type="CDD" id="cd01134">
    <property type="entry name" value="V_A-ATPase_A"/>
    <property type="match status" value="1"/>
</dbReference>
<comment type="function">
    <text evidence="10 11">Produces ATP from ADP in the presence of a proton gradient across the membrane. The V-type alpha chain is a catalytic subunit.</text>
</comment>
<evidence type="ECO:0000256" key="5">
    <source>
        <dbReference type="ARBA" id="ARBA00022840"/>
    </source>
</evidence>
<keyword evidence="6 11" id="KW-1278">Translocase</keyword>
<dbReference type="SUPFAM" id="SSF52540">
    <property type="entry name" value="P-loop containing nucleoside triphosphate hydrolases"/>
    <property type="match status" value="1"/>
</dbReference>
<keyword evidence="1 11" id="KW-0813">Transport</keyword>
<organism evidence="13 14">
    <name type="scientific">Thioflavicoccus mobilis 8321</name>
    <dbReference type="NCBI Taxonomy" id="765912"/>
    <lineage>
        <taxon>Bacteria</taxon>
        <taxon>Pseudomonadati</taxon>
        <taxon>Pseudomonadota</taxon>
        <taxon>Gammaproteobacteria</taxon>
        <taxon>Chromatiales</taxon>
        <taxon>Chromatiaceae</taxon>
        <taxon>Thioflavicoccus</taxon>
    </lineage>
</organism>
<dbReference type="Gene3D" id="2.40.30.20">
    <property type="match status" value="1"/>
</dbReference>
<evidence type="ECO:0000256" key="2">
    <source>
        <dbReference type="ARBA" id="ARBA00022475"/>
    </source>
</evidence>
<dbReference type="GO" id="GO:0046933">
    <property type="term" value="F:proton-transporting ATP synthase activity, rotational mechanism"/>
    <property type="evidence" value="ECO:0007669"/>
    <property type="project" value="UniProtKB-UniRule"/>
</dbReference>
<reference evidence="13 14" key="1">
    <citation type="submission" date="2011-09" db="EMBL/GenBank/DDBJ databases">
        <title>Complete sequence of chromosome of Thioflavicoccus mobilis 8321.</title>
        <authorList>
            <consortium name="US DOE Joint Genome Institute"/>
            <person name="Lucas S."/>
            <person name="Han J."/>
            <person name="Lapidus A."/>
            <person name="Cheng J.-F."/>
            <person name="Goodwin L."/>
            <person name="Pitluck S."/>
            <person name="Peters L."/>
            <person name="Ovchinnikova G."/>
            <person name="Lu M."/>
            <person name="Detter J.C."/>
            <person name="Han C."/>
            <person name="Tapia R."/>
            <person name="Land M."/>
            <person name="Hauser L."/>
            <person name="Kyrpides N."/>
            <person name="Ivanova N."/>
            <person name="Pagani I."/>
            <person name="Vogl K."/>
            <person name="Liu Z."/>
            <person name="Imhoff J."/>
            <person name="Thiel V."/>
            <person name="Frigaard N.-U."/>
            <person name="Bryant D."/>
            <person name="Woyke T."/>
        </authorList>
    </citation>
    <scope>NUCLEOTIDE SEQUENCE [LARGE SCALE GENOMIC DNA]</scope>
    <source>
        <strain evidence="13 14">8321</strain>
    </source>
</reference>
<dbReference type="Pfam" id="PF22919">
    <property type="entry name" value="ATP-synt_VA_C"/>
    <property type="match status" value="1"/>
</dbReference>
<dbReference type="InterPro" id="IPR055190">
    <property type="entry name" value="ATP-synt_VA_C"/>
</dbReference>
<keyword evidence="4 11" id="KW-0375">Hydrogen ion transport</keyword>
<dbReference type="InterPro" id="IPR031686">
    <property type="entry name" value="ATP-synth_a_Xtn"/>
</dbReference>
<dbReference type="Proteomes" id="UP000010816">
    <property type="component" value="Chromosome"/>
</dbReference>
<dbReference type="Gene3D" id="3.40.50.300">
    <property type="entry name" value="P-loop containing nucleotide triphosphate hydrolases"/>
    <property type="match status" value="1"/>
</dbReference>
<feature type="binding site" evidence="11">
    <location>
        <begin position="228"/>
        <end position="235"/>
    </location>
    <ligand>
        <name>ATP</name>
        <dbReference type="ChEBI" id="CHEBI:30616"/>
    </ligand>
</feature>
<dbReference type="GO" id="GO:0005524">
    <property type="term" value="F:ATP binding"/>
    <property type="evidence" value="ECO:0007669"/>
    <property type="project" value="UniProtKB-UniRule"/>
</dbReference>
<evidence type="ECO:0000256" key="11">
    <source>
        <dbReference type="HAMAP-Rule" id="MF_00309"/>
    </source>
</evidence>
<dbReference type="AlphaFoldDB" id="L0H0A5"/>
<dbReference type="SUPFAM" id="SSF50615">
    <property type="entry name" value="N-terminal domain of alpha and beta subunits of F1 ATP synthase"/>
    <property type="match status" value="1"/>
</dbReference>
<dbReference type="Pfam" id="PF02874">
    <property type="entry name" value="ATP-synt_ab_N"/>
    <property type="match status" value="1"/>
</dbReference>
<dbReference type="PANTHER" id="PTHR43607:SF1">
    <property type="entry name" value="H(+)-TRANSPORTING TWO-SECTOR ATPASE"/>
    <property type="match status" value="1"/>
</dbReference>
<dbReference type="eggNOG" id="COG1155">
    <property type="taxonomic scope" value="Bacteria"/>
</dbReference>
<dbReference type="PANTHER" id="PTHR43607">
    <property type="entry name" value="V-TYPE PROTON ATPASE CATALYTIC SUBUNIT A"/>
    <property type="match status" value="1"/>
</dbReference>
<dbReference type="InterPro" id="IPR027417">
    <property type="entry name" value="P-loop_NTPase"/>
</dbReference>
<evidence type="ECO:0000256" key="6">
    <source>
        <dbReference type="ARBA" id="ARBA00022967"/>
    </source>
</evidence>
<dbReference type="InterPro" id="IPR024034">
    <property type="entry name" value="ATPase_F1/V1_b/a_C"/>
</dbReference>
<evidence type="ECO:0000256" key="10">
    <source>
        <dbReference type="ARBA" id="ARBA00054855"/>
    </source>
</evidence>
<dbReference type="InterPro" id="IPR004100">
    <property type="entry name" value="ATPase_F1/V1/A1_a/bsu_N"/>
</dbReference>